<dbReference type="InterPro" id="IPR036259">
    <property type="entry name" value="MFS_trans_sf"/>
</dbReference>
<feature type="transmembrane region" description="Helical" evidence="5">
    <location>
        <begin position="351"/>
        <end position="371"/>
    </location>
</feature>
<dbReference type="OrthoDB" id="151222at2"/>
<evidence type="ECO:0000256" key="5">
    <source>
        <dbReference type="SAM" id="Phobius"/>
    </source>
</evidence>
<dbReference type="InterPro" id="IPR011701">
    <property type="entry name" value="MFS"/>
</dbReference>
<feature type="transmembrane region" description="Helical" evidence="5">
    <location>
        <begin position="88"/>
        <end position="106"/>
    </location>
</feature>
<feature type="transmembrane region" description="Helical" evidence="5">
    <location>
        <begin position="377"/>
        <end position="397"/>
    </location>
</feature>
<dbReference type="CDD" id="cd17393">
    <property type="entry name" value="MFS_MosC_like"/>
    <property type="match status" value="1"/>
</dbReference>
<accession>A0A5C4MR67</accession>
<keyword evidence="4 5" id="KW-0472">Membrane</keyword>
<evidence type="ECO:0000313" key="8">
    <source>
        <dbReference type="EMBL" id="TNC47114.1"/>
    </source>
</evidence>
<organism evidence="8 9">
    <name type="scientific">Mumia zhuanghuii</name>
    <dbReference type="NCBI Taxonomy" id="2585211"/>
    <lineage>
        <taxon>Bacteria</taxon>
        <taxon>Bacillati</taxon>
        <taxon>Actinomycetota</taxon>
        <taxon>Actinomycetes</taxon>
        <taxon>Propionibacteriales</taxon>
        <taxon>Nocardioidaceae</taxon>
        <taxon>Mumia</taxon>
    </lineage>
</organism>
<feature type="transmembrane region" description="Helical" evidence="5">
    <location>
        <begin position="25"/>
        <end position="45"/>
    </location>
</feature>
<evidence type="ECO:0000313" key="9">
    <source>
        <dbReference type="Proteomes" id="UP000306740"/>
    </source>
</evidence>
<feature type="transmembrane region" description="Helical" evidence="5">
    <location>
        <begin position="289"/>
        <end position="308"/>
    </location>
</feature>
<feature type="transmembrane region" description="Helical" evidence="5">
    <location>
        <begin position="141"/>
        <end position="166"/>
    </location>
</feature>
<dbReference type="SUPFAM" id="SSF103473">
    <property type="entry name" value="MFS general substrate transporter"/>
    <property type="match status" value="1"/>
</dbReference>
<gene>
    <name evidence="8" type="ORF">FHE65_10870</name>
    <name evidence="7" type="ORF">FHE65_11715</name>
</gene>
<feature type="transmembrane region" description="Helical" evidence="5">
    <location>
        <begin position="57"/>
        <end position="76"/>
    </location>
</feature>
<dbReference type="GO" id="GO:0022857">
    <property type="term" value="F:transmembrane transporter activity"/>
    <property type="evidence" value="ECO:0007669"/>
    <property type="project" value="InterPro"/>
</dbReference>
<proteinExistence type="predicted"/>
<feature type="transmembrane region" description="Helical" evidence="5">
    <location>
        <begin position="314"/>
        <end position="339"/>
    </location>
</feature>
<evidence type="ECO:0000256" key="1">
    <source>
        <dbReference type="ARBA" id="ARBA00004651"/>
    </source>
</evidence>
<dbReference type="PANTHER" id="PTHR23514:SF13">
    <property type="entry name" value="INNER MEMBRANE PROTEIN YBJJ"/>
    <property type="match status" value="1"/>
</dbReference>
<dbReference type="Proteomes" id="UP000306740">
    <property type="component" value="Unassembled WGS sequence"/>
</dbReference>
<dbReference type="Pfam" id="PF07690">
    <property type="entry name" value="MFS_1"/>
    <property type="match status" value="2"/>
</dbReference>
<evidence type="ECO:0000256" key="2">
    <source>
        <dbReference type="ARBA" id="ARBA00022692"/>
    </source>
</evidence>
<dbReference type="AlphaFoldDB" id="A0A5C4MR67"/>
<sequence length="410" mass="42668">MSWAHTVRVSKITQAPDAVARRARVATSVGFFVQAAILVTILSRLPDFQDDRGVTEGDITLLLLLTSVIAGGGSLLAERIAVRRSSTLALRLALVVICVMVVVIGLVESKPAMYAAFALYGIGVGATDASTNMQGVTVQRLYGRSIMTSFHGMWSIGAIAGALYAAGCAKLDIGLMPSLVAVGVVCMAAALVTGPYLVRPTVEHEASDVSEVERPPLHVPWRPLVALGLVVVVFYLADTSVMSWSTLYLHDVLDAAKSVAPLGYAAYQVGAVVSRLVGDRFVVRYGAVAVVRTGTVIGVVALALVVVAPSPALAIAAFGLMGLGLPVVIPLAFAAAGNLPGSDADVAIARLNLFNYLGNIIGAGLIGALATEGALRWIYVVPLVLVPLIVLVARAFAPDREIAAAVRTRP</sequence>
<evidence type="ECO:0000259" key="6">
    <source>
        <dbReference type="PROSITE" id="PS50850"/>
    </source>
</evidence>
<evidence type="ECO:0000256" key="4">
    <source>
        <dbReference type="ARBA" id="ARBA00023136"/>
    </source>
</evidence>
<evidence type="ECO:0000256" key="3">
    <source>
        <dbReference type="ARBA" id="ARBA00022989"/>
    </source>
</evidence>
<dbReference type="Gene3D" id="1.20.1250.20">
    <property type="entry name" value="MFS general substrate transporter like domains"/>
    <property type="match status" value="2"/>
</dbReference>
<dbReference type="EMBL" id="VDFR01000048">
    <property type="protein sequence ID" value="TNC47114.1"/>
    <property type="molecule type" value="Genomic_DNA"/>
</dbReference>
<dbReference type="EMBL" id="VDFR01000051">
    <property type="protein sequence ID" value="TNC46838.1"/>
    <property type="molecule type" value="Genomic_DNA"/>
</dbReference>
<keyword evidence="3 5" id="KW-1133">Transmembrane helix</keyword>
<feature type="transmembrane region" description="Helical" evidence="5">
    <location>
        <begin position="219"/>
        <end position="238"/>
    </location>
</feature>
<dbReference type="PROSITE" id="PS50850">
    <property type="entry name" value="MFS"/>
    <property type="match status" value="1"/>
</dbReference>
<evidence type="ECO:0000313" key="7">
    <source>
        <dbReference type="EMBL" id="TNC46838.1"/>
    </source>
</evidence>
<dbReference type="InterPro" id="IPR051788">
    <property type="entry name" value="MFS_Transporter"/>
</dbReference>
<comment type="caution">
    <text evidence="8">The sequence shown here is derived from an EMBL/GenBank/DDBJ whole genome shotgun (WGS) entry which is preliminary data.</text>
</comment>
<dbReference type="InterPro" id="IPR020846">
    <property type="entry name" value="MFS_dom"/>
</dbReference>
<comment type="subcellular location">
    <subcellularLocation>
        <location evidence="1">Cell membrane</location>
        <topology evidence="1">Multi-pass membrane protein</topology>
    </subcellularLocation>
</comment>
<keyword evidence="2 5" id="KW-0812">Transmembrane</keyword>
<reference evidence="8 9" key="1">
    <citation type="submission" date="2019-05" db="EMBL/GenBank/DDBJ databases">
        <title>Mumia sp. nov., isolated from the intestinal contents of plateau pika (Ochotona curzoniae) in the Qinghai-Tibet plateau of China.</title>
        <authorList>
            <person name="Tian Z."/>
        </authorList>
    </citation>
    <scope>NUCLEOTIDE SEQUENCE [LARGE SCALE GENOMIC DNA]</scope>
    <source>
        <strain evidence="9">527</strain>
        <strain evidence="8">Z527</strain>
    </source>
</reference>
<name>A0A5C4MR67_9ACTN</name>
<feature type="domain" description="Major facilitator superfamily (MFS) profile" evidence="6">
    <location>
        <begin position="224"/>
        <end position="410"/>
    </location>
</feature>
<dbReference type="GO" id="GO:0005886">
    <property type="term" value="C:plasma membrane"/>
    <property type="evidence" value="ECO:0007669"/>
    <property type="project" value="UniProtKB-SubCell"/>
</dbReference>
<dbReference type="PANTHER" id="PTHR23514">
    <property type="entry name" value="BYPASS OF STOP CODON PROTEIN 6"/>
    <property type="match status" value="1"/>
</dbReference>
<protein>
    <submittedName>
        <fullName evidence="8">MFS transporter</fullName>
    </submittedName>
</protein>
<feature type="transmembrane region" description="Helical" evidence="5">
    <location>
        <begin position="178"/>
        <end position="198"/>
    </location>
</feature>